<evidence type="ECO:0000313" key="1">
    <source>
        <dbReference type="EMBL" id="AUD79311.1"/>
    </source>
</evidence>
<name>A0A2K9AW25_9GAMM</name>
<dbReference type="KEGG" id="kpd:CW740_08655"/>
<dbReference type="OrthoDB" id="5951953at2"/>
<accession>A0A2K9AW25</accession>
<dbReference type="AlphaFoldDB" id="A0A2K9AW25"/>
<sequence length="181" mass="19882">MNPIFRVISIFFVSISLIGCAGLGSMKEVEFQTTSSPDKSTVNIVRRAVFLGDGAKVEVWDGDKFIGTLSASNLLQYQAEPGEHTFMVYVQGSWGAAKGQLKPGKTYYLKFNMPWGGGVHLGVAESTDSRIPEWNTMTTVTIDNASQKDIPEKYILEAREILQRVEDGSKDATPITDKNAL</sequence>
<dbReference type="Proteomes" id="UP000232693">
    <property type="component" value="Chromosome"/>
</dbReference>
<gene>
    <name evidence="1" type="ORF">CW740_08655</name>
</gene>
<dbReference type="EMBL" id="CP025120">
    <property type="protein sequence ID" value="AUD79311.1"/>
    <property type="molecule type" value="Genomic_DNA"/>
</dbReference>
<organism evidence="1 2">
    <name type="scientific">Kangiella profundi</name>
    <dbReference type="NCBI Taxonomy" id="1561924"/>
    <lineage>
        <taxon>Bacteria</taxon>
        <taxon>Pseudomonadati</taxon>
        <taxon>Pseudomonadota</taxon>
        <taxon>Gammaproteobacteria</taxon>
        <taxon>Kangiellales</taxon>
        <taxon>Kangiellaceae</taxon>
        <taxon>Kangiella</taxon>
    </lineage>
</organism>
<protein>
    <recommendedName>
        <fullName evidence="3">DUF2846 domain-containing protein</fullName>
    </recommendedName>
</protein>
<keyword evidence="2" id="KW-1185">Reference proteome</keyword>
<evidence type="ECO:0000313" key="2">
    <source>
        <dbReference type="Proteomes" id="UP000232693"/>
    </source>
</evidence>
<proteinExistence type="predicted"/>
<dbReference type="PROSITE" id="PS51257">
    <property type="entry name" value="PROKAR_LIPOPROTEIN"/>
    <property type="match status" value="1"/>
</dbReference>
<evidence type="ECO:0008006" key="3">
    <source>
        <dbReference type="Google" id="ProtNLM"/>
    </source>
</evidence>
<reference evidence="1 2" key="1">
    <citation type="submission" date="2017-12" db="EMBL/GenBank/DDBJ databases">
        <title>Kangiella profundi FT102 completed genome.</title>
        <authorList>
            <person name="Xu J."/>
            <person name="Wang J."/>
            <person name="Lu Y."/>
        </authorList>
    </citation>
    <scope>NUCLEOTIDE SEQUENCE [LARGE SCALE GENOMIC DNA]</scope>
    <source>
        <strain evidence="1 2">FT102</strain>
    </source>
</reference>